<feature type="compositionally biased region" description="Polar residues" evidence="2">
    <location>
        <begin position="250"/>
        <end position="261"/>
    </location>
</feature>
<name>A0ABS8X0M6_9GAMM</name>
<evidence type="ECO:0000313" key="3">
    <source>
        <dbReference type="EMBL" id="MCE3530855.1"/>
    </source>
</evidence>
<organism evidence="3 4">
    <name type="scientific">Legionella resiliens</name>
    <dbReference type="NCBI Taxonomy" id="2905958"/>
    <lineage>
        <taxon>Bacteria</taxon>
        <taxon>Pseudomonadati</taxon>
        <taxon>Pseudomonadota</taxon>
        <taxon>Gammaproteobacteria</taxon>
        <taxon>Legionellales</taxon>
        <taxon>Legionellaceae</taxon>
        <taxon>Legionella</taxon>
    </lineage>
</organism>
<proteinExistence type="predicted"/>
<feature type="compositionally biased region" description="Polar residues" evidence="2">
    <location>
        <begin position="224"/>
        <end position="233"/>
    </location>
</feature>
<comment type="caution">
    <text evidence="3">The sequence shown here is derived from an EMBL/GenBank/DDBJ whole genome shotgun (WGS) entry which is preliminary data.</text>
</comment>
<feature type="coiled-coil region" evidence="1">
    <location>
        <begin position="301"/>
        <end position="328"/>
    </location>
</feature>
<dbReference type="RefSeq" id="WP_232890105.1">
    <property type="nucleotide sequence ID" value="NZ_JAJSPM010000001.1"/>
</dbReference>
<dbReference type="Proteomes" id="UP001320170">
    <property type="component" value="Unassembled WGS sequence"/>
</dbReference>
<reference evidence="3 4" key="1">
    <citation type="journal article" date="2024" name="Pathogens">
        <title>Characterization of a Novel Species of Legionella Isolated from a Healthcare Facility: Legionella resiliens sp. nov.</title>
        <authorList>
            <person name="Cristino S."/>
            <person name="Pascale M.R."/>
            <person name="Marino F."/>
            <person name="Derelitto C."/>
            <person name="Salaris S."/>
            <person name="Orsini M."/>
            <person name="Squarzoni S."/>
            <person name="Grottola A."/>
            <person name="Girolamini L."/>
        </authorList>
    </citation>
    <scope>NUCLEOTIDE SEQUENCE [LARGE SCALE GENOMIC DNA]</scope>
    <source>
        <strain evidence="3 4">8cVS16</strain>
    </source>
</reference>
<keyword evidence="4" id="KW-1185">Reference proteome</keyword>
<feature type="coiled-coil region" evidence="1">
    <location>
        <begin position="679"/>
        <end position="714"/>
    </location>
</feature>
<evidence type="ECO:0008006" key="5">
    <source>
        <dbReference type="Google" id="ProtNLM"/>
    </source>
</evidence>
<keyword evidence="1" id="KW-0175">Coiled coil</keyword>
<dbReference type="EMBL" id="JAJTND010000001">
    <property type="protein sequence ID" value="MCE3530855.1"/>
    <property type="molecule type" value="Genomic_DNA"/>
</dbReference>
<accession>A0ABS8X0M6</accession>
<protein>
    <recommendedName>
        <fullName evidence="5">Coiled-coil-containing protein</fullName>
    </recommendedName>
</protein>
<gene>
    <name evidence="3" type="ORF">LXO92_00515</name>
</gene>
<evidence type="ECO:0000313" key="4">
    <source>
        <dbReference type="Proteomes" id="UP001320170"/>
    </source>
</evidence>
<feature type="region of interest" description="Disordered" evidence="2">
    <location>
        <begin position="751"/>
        <end position="776"/>
    </location>
</feature>
<evidence type="ECO:0000256" key="1">
    <source>
        <dbReference type="SAM" id="Coils"/>
    </source>
</evidence>
<feature type="region of interest" description="Disordered" evidence="2">
    <location>
        <begin position="224"/>
        <end position="268"/>
    </location>
</feature>
<sequence length="776" mass="89035">MAKNALFNFLFKNESTVQLPQGCKLVLDTNKESHYYFRIECPKQTKVLLKDKEHRYELDKHHISVYQNEYRDNPKLSQYHYTADFKNQLGEHFRLHVYFNAFDHLLSNITFEKETNNGYELVDSKGLRSQFILLALKHTKPLINKLRQQHNETISGLEARYNECEEHLAKHFDSQKENAVEALQITEKACAILRELIPLSRSPNYPKFLRFHDIAARALRERQSLQVSPTATPQLKALHNKSTDTHEDTPSNPEVASQDSASSKEEVPAVDVTFSMVEEAPTASVAIPTTKTNSSKKSKTTYELEHELEKLNSQFENLNKTAKEVQAKKIEKLLAKTYEISLVYEHQIKLAELQQLQKIRRGLNTLGANLLPVLLFNKQFELAALLTSFHHLLHAEKYISVALQTRNPNLLNFILEYGDVDVNHQPVTVHKIPYPSTVDACFYEDSHSNSMTECLSVLIKHGGSLFAPDNKNKGLPIAYSILSGNSHPLFKALLMNREKTIDSPDFFKNLIVLLRAYLEREDLSTSERSAIELELNSFETQLEVLQNPPFRDSSSRYVKKRANYLEEKYFGSQILQLKRDPMILAAYQEVQKASSQLASKLTKAQLRQENIVANNDLENLDKLLDGIDITNLDFDFIKTEVLKSLNDDLQLIEKKSQLIDVQKEITRHPIYSRRGSRKYREKLQEQDTLLQDIRKLENQDIESLEHSLKDLENITKTLGSLQGMSTLLTQFSSLFSSLVNDSPTLSTEGKVENIGSRLEEEEEEEEVLDSKKTILG</sequence>
<evidence type="ECO:0000256" key="2">
    <source>
        <dbReference type="SAM" id="MobiDB-lite"/>
    </source>
</evidence>